<name>A0A4Z2EJI2_9TELE</name>
<proteinExistence type="predicted"/>
<reference evidence="2 3" key="1">
    <citation type="submission" date="2019-03" db="EMBL/GenBank/DDBJ databases">
        <title>First draft genome of Liparis tanakae, snailfish: a comprehensive survey of snailfish specific genes.</title>
        <authorList>
            <person name="Kim W."/>
            <person name="Song I."/>
            <person name="Jeong J.-H."/>
            <person name="Kim D."/>
            <person name="Kim S."/>
            <person name="Ryu S."/>
            <person name="Song J.Y."/>
            <person name="Lee S.K."/>
        </authorList>
    </citation>
    <scope>NUCLEOTIDE SEQUENCE [LARGE SCALE GENOMIC DNA]</scope>
    <source>
        <tissue evidence="2">Muscle</tissue>
    </source>
</reference>
<evidence type="ECO:0000313" key="2">
    <source>
        <dbReference type="EMBL" id="TNN28594.1"/>
    </source>
</evidence>
<keyword evidence="3" id="KW-1185">Reference proteome</keyword>
<evidence type="ECO:0000256" key="1">
    <source>
        <dbReference type="SAM" id="MobiDB-lite"/>
    </source>
</evidence>
<accession>A0A4Z2EJI2</accession>
<dbReference type="EMBL" id="SRLO01006706">
    <property type="protein sequence ID" value="TNN28594.1"/>
    <property type="molecule type" value="Genomic_DNA"/>
</dbReference>
<dbReference type="Proteomes" id="UP000314294">
    <property type="component" value="Unassembled WGS sequence"/>
</dbReference>
<organism evidence="2 3">
    <name type="scientific">Liparis tanakae</name>
    <name type="common">Tanaka's snailfish</name>
    <dbReference type="NCBI Taxonomy" id="230148"/>
    <lineage>
        <taxon>Eukaryota</taxon>
        <taxon>Metazoa</taxon>
        <taxon>Chordata</taxon>
        <taxon>Craniata</taxon>
        <taxon>Vertebrata</taxon>
        <taxon>Euteleostomi</taxon>
        <taxon>Actinopterygii</taxon>
        <taxon>Neopterygii</taxon>
        <taxon>Teleostei</taxon>
        <taxon>Neoteleostei</taxon>
        <taxon>Acanthomorphata</taxon>
        <taxon>Eupercaria</taxon>
        <taxon>Perciformes</taxon>
        <taxon>Cottioidei</taxon>
        <taxon>Cottales</taxon>
        <taxon>Liparidae</taxon>
        <taxon>Liparis</taxon>
    </lineage>
</organism>
<dbReference type="AlphaFoldDB" id="A0A4Z2EJI2"/>
<comment type="caution">
    <text evidence="2">The sequence shown here is derived from an EMBL/GenBank/DDBJ whole genome shotgun (WGS) entry which is preliminary data.</text>
</comment>
<feature type="region of interest" description="Disordered" evidence="1">
    <location>
        <begin position="49"/>
        <end position="71"/>
    </location>
</feature>
<evidence type="ECO:0000313" key="3">
    <source>
        <dbReference type="Proteomes" id="UP000314294"/>
    </source>
</evidence>
<sequence>MKGASNGHRFLIGNLQDQHGGAGPRVTVKDAHPRAAHFLFLRIAENPPALRPRRNEAPKAKSEMKEETFLK</sequence>
<gene>
    <name evidence="2" type="ORF">EYF80_061258</name>
</gene>
<protein>
    <submittedName>
        <fullName evidence="2">Uncharacterized protein</fullName>
    </submittedName>
</protein>
<feature type="compositionally biased region" description="Basic and acidic residues" evidence="1">
    <location>
        <begin position="53"/>
        <end position="71"/>
    </location>
</feature>